<evidence type="ECO:0000256" key="2">
    <source>
        <dbReference type="ARBA" id="ARBA00012438"/>
    </source>
</evidence>
<evidence type="ECO:0000256" key="6">
    <source>
        <dbReference type="ARBA" id="ARBA00022840"/>
    </source>
</evidence>
<dbReference type="PANTHER" id="PTHR43065">
    <property type="entry name" value="SENSOR HISTIDINE KINASE"/>
    <property type="match status" value="1"/>
</dbReference>
<keyword evidence="6" id="KW-0067">ATP-binding</keyword>
<dbReference type="KEGG" id="xfs:D934_04910"/>
<dbReference type="AlphaFoldDB" id="A0A060H2X6"/>
<dbReference type="EC" id="2.7.13.3" evidence="2"/>
<feature type="modified residue" description="4-aspartylphosphate" evidence="8">
    <location>
        <position position="432"/>
    </location>
</feature>
<dbReference type="Pfam" id="PF02518">
    <property type="entry name" value="HATPase_c"/>
    <property type="match status" value="1"/>
</dbReference>
<evidence type="ECO:0000256" key="4">
    <source>
        <dbReference type="ARBA" id="ARBA00022741"/>
    </source>
</evidence>
<keyword evidence="4" id="KW-0547">Nucleotide-binding</keyword>
<dbReference type="SUPFAM" id="SSF55874">
    <property type="entry name" value="ATPase domain of HSP90 chaperone/DNA topoisomerase II/histidine kinase"/>
    <property type="match status" value="1"/>
</dbReference>
<evidence type="ECO:0000256" key="1">
    <source>
        <dbReference type="ARBA" id="ARBA00000085"/>
    </source>
</evidence>
<dbReference type="PANTHER" id="PTHR43065:SF46">
    <property type="entry name" value="C4-DICARBOXYLATE TRANSPORT SENSOR PROTEIN DCTB"/>
    <property type="match status" value="1"/>
</dbReference>
<dbReference type="InterPro" id="IPR004358">
    <property type="entry name" value="Sig_transdc_His_kin-like_C"/>
</dbReference>
<dbReference type="InterPro" id="IPR001789">
    <property type="entry name" value="Sig_transdc_resp-reg_receiver"/>
</dbReference>
<dbReference type="SMART" id="SM00387">
    <property type="entry name" value="HATPase_c"/>
    <property type="match status" value="1"/>
</dbReference>
<gene>
    <name evidence="11" type="ORF">D934_04910</name>
</gene>
<feature type="domain" description="Response regulatory" evidence="10">
    <location>
        <begin position="382"/>
        <end position="497"/>
    </location>
</feature>
<dbReference type="Pfam" id="PF00072">
    <property type="entry name" value="Response_reg"/>
    <property type="match status" value="2"/>
</dbReference>
<protein>
    <recommendedName>
        <fullName evidence="2">histidine kinase</fullName>
        <ecNumber evidence="2">2.7.13.3</ecNumber>
    </recommendedName>
</protein>
<dbReference type="PROSITE" id="PS50109">
    <property type="entry name" value="HIS_KIN"/>
    <property type="match status" value="1"/>
</dbReference>
<dbReference type="Gene3D" id="1.10.287.130">
    <property type="match status" value="1"/>
</dbReference>
<keyword evidence="8" id="KW-0597">Phosphoprotein</keyword>
<keyword evidence="7" id="KW-0902">Two-component regulatory system</keyword>
<sequence length="498" mass="54572">MSQQAEKLGLLKILLIGDSLEDAKLLFNTLREAGLDGSFERVESESALREALYLFAPDIVLSDLSMSGFPGYQALRVVREVGNTPFIFVSSKMGEDIAVEALQEGANDYIIKQNLVRLPSAVTRAVRESRAELERQHVESELMRAQRLESLAMLAAGFSHDLRNILQPLLIVPDLLAGRTDDPQLHQLVSIVAECGRRGHEMAESILSFVRGSNKPRERVLLADLFQTVQLLLRSSVPDCIALRIEERDEYLSVEANYTELQQCLLNLALNAIHAMPTGGCLTLVAQRHDGDRICISVTDTGIGMSEETRARLFSPFFTTKSDGTGLGLISCKRIAESYGGLIQVCSELGVGTRFDLILPARAPASRVSEENVPVVLGHGQRILIVDGEATRLSLLGNALASQGYQPQLAPDGGAALKLLRHHAEPDLVIIDSDILLLSAVCLLPTMQELGYRGPAIVLEDAGQPLRREHFSKDLAVHMLRKPLEMGRVFRAVAYALT</sequence>
<dbReference type="InterPro" id="IPR005467">
    <property type="entry name" value="His_kinase_dom"/>
</dbReference>
<dbReference type="RefSeq" id="WP_020850924.1">
    <property type="nucleotide sequence ID" value="NZ_CP006696.1"/>
</dbReference>
<dbReference type="InterPro" id="IPR036890">
    <property type="entry name" value="HATPase_C_sf"/>
</dbReference>
<dbReference type="Gene3D" id="3.40.50.2300">
    <property type="match status" value="2"/>
</dbReference>
<dbReference type="SUPFAM" id="SSF47384">
    <property type="entry name" value="Homodimeric domain of signal transducing histidine kinase"/>
    <property type="match status" value="1"/>
</dbReference>
<dbReference type="SMART" id="SM00448">
    <property type="entry name" value="REC"/>
    <property type="match status" value="2"/>
</dbReference>
<dbReference type="GO" id="GO:0005524">
    <property type="term" value="F:ATP binding"/>
    <property type="evidence" value="ECO:0007669"/>
    <property type="project" value="UniProtKB-KW"/>
</dbReference>
<evidence type="ECO:0000313" key="11">
    <source>
        <dbReference type="EMBL" id="AIC11129.1"/>
    </source>
</evidence>
<evidence type="ECO:0000256" key="8">
    <source>
        <dbReference type="PROSITE-ProRule" id="PRU00169"/>
    </source>
</evidence>
<feature type="domain" description="Response regulatory" evidence="10">
    <location>
        <begin position="12"/>
        <end position="127"/>
    </location>
</feature>
<comment type="catalytic activity">
    <reaction evidence="1">
        <text>ATP + protein L-histidine = ADP + protein N-phospho-L-histidine.</text>
        <dbReference type="EC" id="2.7.13.3"/>
    </reaction>
</comment>
<evidence type="ECO:0000259" key="9">
    <source>
        <dbReference type="PROSITE" id="PS50109"/>
    </source>
</evidence>
<dbReference type="PROSITE" id="PS50110">
    <property type="entry name" value="RESPONSE_REGULATORY"/>
    <property type="match status" value="2"/>
</dbReference>
<keyword evidence="3" id="KW-0808">Transferase</keyword>
<dbReference type="Proteomes" id="UP000027215">
    <property type="component" value="Chromosome"/>
</dbReference>
<dbReference type="InterPro" id="IPR011006">
    <property type="entry name" value="CheY-like_superfamily"/>
</dbReference>
<dbReference type="InterPro" id="IPR003594">
    <property type="entry name" value="HATPase_dom"/>
</dbReference>
<dbReference type="CDD" id="cd00156">
    <property type="entry name" value="REC"/>
    <property type="match status" value="2"/>
</dbReference>
<dbReference type="PATRIC" id="fig|155920.8.peg.1171"/>
<evidence type="ECO:0000313" key="12">
    <source>
        <dbReference type="Proteomes" id="UP000027215"/>
    </source>
</evidence>
<name>A0A060H2X6_XYLFS</name>
<accession>A0A060H2X6</accession>
<evidence type="ECO:0000256" key="7">
    <source>
        <dbReference type="ARBA" id="ARBA00023012"/>
    </source>
</evidence>
<dbReference type="Gene3D" id="3.30.565.10">
    <property type="entry name" value="Histidine kinase-like ATPase, C-terminal domain"/>
    <property type="match status" value="1"/>
</dbReference>
<dbReference type="PRINTS" id="PR00344">
    <property type="entry name" value="BCTRLSENSOR"/>
</dbReference>
<dbReference type="EMBL" id="CP006696">
    <property type="protein sequence ID" value="AIC11129.1"/>
    <property type="molecule type" value="Genomic_DNA"/>
</dbReference>
<evidence type="ECO:0000256" key="5">
    <source>
        <dbReference type="ARBA" id="ARBA00022777"/>
    </source>
</evidence>
<feature type="domain" description="Histidine kinase" evidence="9">
    <location>
        <begin position="157"/>
        <end position="363"/>
    </location>
</feature>
<keyword evidence="5 11" id="KW-0418">Kinase</keyword>
<evidence type="ECO:0000259" key="10">
    <source>
        <dbReference type="PROSITE" id="PS50110"/>
    </source>
</evidence>
<proteinExistence type="predicted"/>
<dbReference type="InterPro" id="IPR036097">
    <property type="entry name" value="HisK_dim/P_sf"/>
</dbReference>
<organism evidence="11 12">
    <name type="scientific">Xylella fastidiosa subsp. sandyi Ann-1</name>
    <dbReference type="NCBI Taxonomy" id="155920"/>
    <lineage>
        <taxon>Bacteria</taxon>
        <taxon>Pseudomonadati</taxon>
        <taxon>Pseudomonadota</taxon>
        <taxon>Gammaproteobacteria</taxon>
        <taxon>Lysobacterales</taxon>
        <taxon>Lysobacteraceae</taxon>
        <taxon>Xylella</taxon>
    </lineage>
</organism>
<reference evidence="11 12" key="1">
    <citation type="submission" date="2013-08" db="EMBL/GenBank/DDBJ databases">
        <authorList>
            <person name="Stouthamer R."/>
            <person name="Nunney L."/>
        </authorList>
    </citation>
    <scope>NUCLEOTIDE SEQUENCE [LARGE SCALE GENOMIC DNA]</scope>
    <source>
        <strain evidence="12">ann-1</strain>
    </source>
</reference>
<evidence type="ECO:0000256" key="3">
    <source>
        <dbReference type="ARBA" id="ARBA00022679"/>
    </source>
</evidence>
<dbReference type="GO" id="GO:0000155">
    <property type="term" value="F:phosphorelay sensor kinase activity"/>
    <property type="evidence" value="ECO:0007669"/>
    <property type="project" value="InterPro"/>
</dbReference>
<feature type="modified residue" description="4-aspartylphosphate" evidence="8">
    <location>
        <position position="63"/>
    </location>
</feature>
<dbReference type="SUPFAM" id="SSF52172">
    <property type="entry name" value="CheY-like"/>
    <property type="match status" value="2"/>
</dbReference>
<dbReference type="HOGENOM" id="CLU_000445_114_51_6"/>